<dbReference type="Pfam" id="PF00078">
    <property type="entry name" value="RVT_1"/>
    <property type="match status" value="1"/>
</dbReference>
<evidence type="ECO:0000313" key="2">
    <source>
        <dbReference type="Ensembl" id="ENSCCRP00010038398.1"/>
    </source>
</evidence>
<dbReference type="AlphaFoldDB" id="A0A8C1JVH0"/>
<reference evidence="2" key="1">
    <citation type="submission" date="2025-08" db="UniProtKB">
        <authorList>
            <consortium name="Ensembl"/>
        </authorList>
    </citation>
    <scope>IDENTIFICATION</scope>
</reference>
<accession>A0A8C1JVH0</accession>
<name>A0A8C1JVH0_CYPCA</name>
<proteinExistence type="predicted"/>
<dbReference type="Ensembl" id="ENSCCRT00010042150.1">
    <property type="protein sequence ID" value="ENSCCRP00010038398.1"/>
    <property type="gene ID" value="ENSCCRG00010016396.1"/>
</dbReference>
<dbReference type="PROSITE" id="PS50878">
    <property type="entry name" value="RT_POL"/>
    <property type="match status" value="1"/>
</dbReference>
<evidence type="ECO:0000313" key="3">
    <source>
        <dbReference type="Proteomes" id="UP000694427"/>
    </source>
</evidence>
<dbReference type="Proteomes" id="UP000694427">
    <property type="component" value="Unplaced"/>
</dbReference>
<dbReference type="SUPFAM" id="SSF56672">
    <property type="entry name" value="DNA/RNA polymerases"/>
    <property type="match status" value="1"/>
</dbReference>
<evidence type="ECO:0000259" key="1">
    <source>
        <dbReference type="PROSITE" id="PS50878"/>
    </source>
</evidence>
<dbReference type="PANTHER" id="PTHR33332">
    <property type="entry name" value="REVERSE TRANSCRIPTASE DOMAIN-CONTAINING PROTEIN"/>
    <property type="match status" value="1"/>
</dbReference>
<dbReference type="InterPro" id="IPR043502">
    <property type="entry name" value="DNA/RNA_pol_sf"/>
</dbReference>
<keyword evidence="3" id="KW-1185">Reference proteome</keyword>
<organism evidence="2 3">
    <name type="scientific">Cyprinus carpio</name>
    <name type="common">Common carp</name>
    <dbReference type="NCBI Taxonomy" id="7962"/>
    <lineage>
        <taxon>Eukaryota</taxon>
        <taxon>Metazoa</taxon>
        <taxon>Chordata</taxon>
        <taxon>Craniata</taxon>
        <taxon>Vertebrata</taxon>
        <taxon>Euteleostomi</taxon>
        <taxon>Actinopterygii</taxon>
        <taxon>Neopterygii</taxon>
        <taxon>Teleostei</taxon>
        <taxon>Ostariophysi</taxon>
        <taxon>Cypriniformes</taxon>
        <taxon>Cyprinidae</taxon>
        <taxon>Cyprininae</taxon>
        <taxon>Cyprinus</taxon>
    </lineage>
</organism>
<dbReference type="InterPro" id="IPR000477">
    <property type="entry name" value="RT_dom"/>
</dbReference>
<protein>
    <recommendedName>
        <fullName evidence="1">Reverse transcriptase domain-containing protein</fullName>
    </recommendedName>
</protein>
<reference evidence="2" key="2">
    <citation type="submission" date="2025-09" db="UniProtKB">
        <authorList>
            <consortium name="Ensembl"/>
        </authorList>
    </citation>
    <scope>IDENTIFICATION</scope>
</reference>
<feature type="domain" description="Reverse transcriptase" evidence="1">
    <location>
        <begin position="1"/>
        <end position="200"/>
    </location>
</feature>
<sequence>MSTTATALTQMVDDWYKDMEERKIIGVVMLDFTAAFDIIDHDLLLKKLEYYGFSRTALLWMESYLSDRRQLVYFNGSFSKVRVVEQGVPQGSCLGPLLYTIFTNDLPTVLDKASISMFADDSTVYLAGTDIGDLNTKLQRELQLVVNWIRNNKLILNVSKTTCFVVGTPFSLLSKPKLELTIEQNSVEQKEEAKLLGVMIDSRLCWDKHVQKLLTKMGNTLAVIKRCAKYFTPQIVKQVLYALFFSHLDYCSVVWSNTSSTNIKKLQVIQNKAARLALSCGFRSNVDSMHESLSWFKVENRLVYSLMVFLYNVITNKTPFISYAKLSFSTDTHYYPTRHAVGGSFILPIVKTKSIQRSVRYRAMCEWNSLPNTIKQQNTLYGFKKSLKKYYLQRNIYS</sequence>